<keyword evidence="1" id="KW-1133">Transmembrane helix</keyword>
<dbReference type="RefSeq" id="WP_386669292.1">
    <property type="nucleotide sequence ID" value="NZ_JBHLTG010000003.1"/>
</dbReference>
<sequence length="200" mass="20630">MRSQRGTAGAIAVLAGLLWLVSLVGFGAALPAYSHAQHPVALAGAQGIPHALAFNVLALILPGLLAAWSTWQLRSALDGTGWPARIGAHLLLLSALAFAAQGLLPLDVEDLDAASSRLHATAWSLWWISFAPGALLLALRSRAFAVALLLVAIIVIAGTAMLPVGLAQRLGIAGWFALLALAGHWIGRRSTSAADAPASH</sequence>
<protein>
    <submittedName>
        <fullName evidence="2">DUF998 domain-containing protein</fullName>
    </submittedName>
</protein>
<comment type="caution">
    <text evidence="2">The sequence shown here is derived from an EMBL/GenBank/DDBJ whole genome shotgun (WGS) entry which is preliminary data.</text>
</comment>
<reference evidence="2 3" key="1">
    <citation type="submission" date="2024-09" db="EMBL/GenBank/DDBJ databases">
        <authorList>
            <person name="Sun Q."/>
            <person name="Mori K."/>
        </authorList>
    </citation>
    <scope>NUCLEOTIDE SEQUENCE [LARGE SCALE GENOMIC DNA]</scope>
    <source>
        <strain evidence="2 3">KCTC 23076</strain>
    </source>
</reference>
<accession>A0ABV6RPS2</accession>
<gene>
    <name evidence="2" type="ORF">ACFFGH_14120</name>
</gene>
<feature type="transmembrane region" description="Helical" evidence="1">
    <location>
        <begin position="82"/>
        <end position="100"/>
    </location>
</feature>
<feature type="transmembrane region" description="Helical" evidence="1">
    <location>
        <begin position="146"/>
        <end position="164"/>
    </location>
</feature>
<dbReference type="Proteomes" id="UP001589896">
    <property type="component" value="Unassembled WGS sequence"/>
</dbReference>
<keyword evidence="1" id="KW-0472">Membrane</keyword>
<feature type="transmembrane region" description="Helical" evidence="1">
    <location>
        <begin position="52"/>
        <end position="70"/>
    </location>
</feature>
<evidence type="ECO:0000313" key="2">
    <source>
        <dbReference type="EMBL" id="MFC0678978.1"/>
    </source>
</evidence>
<keyword evidence="1" id="KW-0812">Transmembrane</keyword>
<proteinExistence type="predicted"/>
<evidence type="ECO:0000256" key="1">
    <source>
        <dbReference type="SAM" id="Phobius"/>
    </source>
</evidence>
<dbReference type="EMBL" id="JBHLTG010000003">
    <property type="protein sequence ID" value="MFC0678978.1"/>
    <property type="molecule type" value="Genomic_DNA"/>
</dbReference>
<name>A0ABV6RPS2_9GAMM</name>
<keyword evidence="3" id="KW-1185">Reference proteome</keyword>
<evidence type="ECO:0000313" key="3">
    <source>
        <dbReference type="Proteomes" id="UP001589896"/>
    </source>
</evidence>
<feature type="transmembrane region" description="Helical" evidence="1">
    <location>
        <begin position="170"/>
        <end position="187"/>
    </location>
</feature>
<feature type="transmembrane region" description="Helical" evidence="1">
    <location>
        <begin position="120"/>
        <end position="139"/>
    </location>
</feature>
<organism evidence="2 3">
    <name type="scientific">Lysobacter korlensis</name>
    <dbReference type="NCBI Taxonomy" id="553636"/>
    <lineage>
        <taxon>Bacteria</taxon>
        <taxon>Pseudomonadati</taxon>
        <taxon>Pseudomonadota</taxon>
        <taxon>Gammaproteobacteria</taxon>
        <taxon>Lysobacterales</taxon>
        <taxon>Lysobacteraceae</taxon>
        <taxon>Lysobacter</taxon>
    </lineage>
</organism>